<dbReference type="InterPro" id="IPR052511">
    <property type="entry name" value="ATP-dep_Helicase"/>
</dbReference>
<dbReference type="GO" id="GO:0003677">
    <property type="term" value="F:DNA binding"/>
    <property type="evidence" value="ECO:0007669"/>
    <property type="project" value="TreeGrafter"/>
</dbReference>
<keyword evidence="2" id="KW-0067">ATP-binding</keyword>
<keyword evidence="2" id="KW-0378">Hydrolase</keyword>
<comment type="caution">
    <text evidence="2">The sequence shown here is derived from an EMBL/GenBank/DDBJ whole genome shotgun (WGS) entry which is preliminary data.</text>
</comment>
<dbReference type="Proteomes" id="UP000216308">
    <property type="component" value="Unassembled WGS sequence"/>
</dbReference>
<sequence>PTWSAERLPLSPDLAREVLAFRGELLDRLAAGGPPAVRAWLRELPLDENAVRAIARTYDEQVRYAGVESVPTPSRIVVEETLDREAYKRRFYVHAPYGRRFTDGLSRLVAAECSRRIDAEVVRAVDDDGFSLAVPLNRKVDVAGVIRGLDPTAVREDLRDALAGTDRLKRAFRIVAGRALMVLKRYKGREKTAAQRQVSAEMLLPFVADLEEFAVLEETYRELLDGELDAAGIRDVLEGVERGAIRIVHHTTGSPSPLSFGLATLVDADVVIAEDEASALREYHADVTAAIDGDGESE</sequence>
<proteinExistence type="predicted"/>
<dbReference type="PANTHER" id="PTHR47962">
    <property type="entry name" value="ATP-DEPENDENT HELICASE LHR-RELATED-RELATED"/>
    <property type="match status" value="1"/>
</dbReference>
<feature type="domain" description="Lhr-like DEAD/H associated" evidence="1">
    <location>
        <begin position="70"/>
        <end position="259"/>
    </location>
</feature>
<organism evidence="2 3">
    <name type="scientific">Halorubrum halodurans</name>
    <dbReference type="NCBI Taxonomy" id="1383851"/>
    <lineage>
        <taxon>Archaea</taxon>
        <taxon>Methanobacteriati</taxon>
        <taxon>Methanobacteriota</taxon>
        <taxon>Stenosarchaea group</taxon>
        <taxon>Halobacteria</taxon>
        <taxon>Halobacteriales</taxon>
        <taxon>Haloferacaceae</taxon>
        <taxon>Halorubrum</taxon>
    </lineage>
</organism>
<reference evidence="2 3" key="1">
    <citation type="journal article" date="2014" name="Front. Microbiol.">
        <title>Population and genomic analysis of the genus Halorubrum.</title>
        <authorList>
            <person name="Fullmer M.S."/>
            <person name="Soucy S.M."/>
            <person name="Swithers K.S."/>
            <person name="Makkay A.M."/>
            <person name="Wheeler R."/>
            <person name="Ventosa A."/>
            <person name="Gogarten J.P."/>
            <person name="Papke R.T."/>
        </authorList>
    </citation>
    <scope>NUCLEOTIDE SEQUENCE [LARGE SCALE GENOMIC DNA]</scope>
    <source>
        <strain evidence="2 3">Cb34</strain>
    </source>
</reference>
<dbReference type="InterPro" id="IPR013701">
    <property type="entry name" value="Lhr-like_DEAD/DEAH_assoc"/>
</dbReference>
<keyword evidence="3" id="KW-1185">Reference proteome</keyword>
<keyword evidence="2" id="KW-0547">Nucleotide-binding</keyword>
<accession>A0A256IIT3</accession>
<evidence type="ECO:0000313" key="3">
    <source>
        <dbReference type="Proteomes" id="UP000216308"/>
    </source>
</evidence>
<keyword evidence="2" id="KW-0347">Helicase</keyword>
<feature type="non-terminal residue" evidence="2">
    <location>
        <position position="1"/>
    </location>
</feature>
<dbReference type="GO" id="GO:0004386">
    <property type="term" value="F:helicase activity"/>
    <property type="evidence" value="ECO:0007669"/>
    <property type="project" value="UniProtKB-KW"/>
</dbReference>
<protein>
    <submittedName>
        <fullName evidence="2">Helicase</fullName>
    </submittedName>
</protein>
<name>A0A256IIT3_9EURY</name>
<gene>
    <name evidence="2" type="ORF">DJ70_09055</name>
</gene>
<evidence type="ECO:0000259" key="1">
    <source>
        <dbReference type="Pfam" id="PF08494"/>
    </source>
</evidence>
<dbReference type="AlphaFoldDB" id="A0A256IIT3"/>
<dbReference type="GO" id="GO:0016887">
    <property type="term" value="F:ATP hydrolysis activity"/>
    <property type="evidence" value="ECO:0007669"/>
    <property type="project" value="TreeGrafter"/>
</dbReference>
<evidence type="ECO:0000313" key="2">
    <source>
        <dbReference type="EMBL" id="OYR56445.1"/>
    </source>
</evidence>
<dbReference type="GO" id="GO:0005524">
    <property type="term" value="F:ATP binding"/>
    <property type="evidence" value="ECO:0007669"/>
    <property type="project" value="InterPro"/>
</dbReference>
<dbReference type="EMBL" id="NHPJ01000088">
    <property type="protein sequence ID" value="OYR56445.1"/>
    <property type="molecule type" value="Genomic_DNA"/>
</dbReference>
<dbReference type="PANTHER" id="PTHR47962:SF5">
    <property type="entry name" value="ATP-DEPENDENT HELICASE LHR-RELATED"/>
    <property type="match status" value="1"/>
</dbReference>
<dbReference type="Pfam" id="PF08494">
    <property type="entry name" value="DEAD_assoc"/>
    <property type="match status" value="1"/>
</dbReference>